<name>A0A851HYA5_9GAMM</name>
<dbReference type="Proteomes" id="UP000536442">
    <property type="component" value="Unassembled WGS sequence"/>
</dbReference>
<evidence type="ECO:0000313" key="2">
    <source>
        <dbReference type="Proteomes" id="UP000536442"/>
    </source>
</evidence>
<proteinExistence type="predicted"/>
<dbReference type="Pfam" id="PF06853">
    <property type="entry name" value="DUF1249"/>
    <property type="match status" value="1"/>
</dbReference>
<dbReference type="AlphaFoldDB" id="A0A851HYA5"/>
<dbReference type="InterPro" id="IPR009659">
    <property type="entry name" value="DUF1249"/>
</dbReference>
<protein>
    <submittedName>
        <fullName evidence="1">DUF1249 domain-containing protein</fullName>
    </submittedName>
</protein>
<sequence>MNQWVMKPKRYVPDLRQFGALCDGNYQRLRRLRQLKAGGEPVGEIELYREDAYLGRVRIQILQVARYTETLLLEQTHNSGRWLNNPRMTVRVYHDALMAEVISCYRDTQIAPVNDYPNRFMHHPDEKVQVNSFLADWLDYCLKFGHLPLEYAAWTGDTAIQKTGQKIP</sequence>
<evidence type="ECO:0000313" key="1">
    <source>
        <dbReference type="EMBL" id="NWN92686.1"/>
    </source>
</evidence>
<dbReference type="EMBL" id="JABEVQ010000008">
    <property type="protein sequence ID" value="NWN92686.1"/>
    <property type="molecule type" value="Genomic_DNA"/>
</dbReference>
<gene>
    <name evidence="1" type="ORF">HLV39_14410</name>
</gene>
<organism evidence="1 2">
    <name type="scientific">Marinobacter adhaerens</name>
    <dbReference type="NCBI Taxonomy" id="1033846"/>
    <lineage>
        <taxon>Bacteria</taxon>
        <taxon>Pseudomonadati</taxon>
        <taxon>Pseudomonadota</taxon>
        <taxon>Gammaproteobacteria</taxon>
        <taxon>Pseudomonadales</taxon>
        <taxon>Marinobacteraceae</taxon>
        <taxon>Marinobacter</taxon>
    </lineage>
</organism>
<accession>A0A851HYA5</accession>
<dbReference type="PANTHER" id="PTHR38774:SF1">
    <property type="entry name" value="CYTOPLASMIC PROTEIN"/>
    <property type="match status" value="1"/>
</dbReference>
<keyword evidence="2" id="KW-1185">Reference proteome</keyword>
<comment type="caution">
    <text evidence="1">The sequence shown here is derived from an EMBL/GenBank/DDBJ whole genome shotgun (WGS) entry which is preliminary data.</text>
</comment>
<reference evidence="1 2" key="1">
    <citation type="submission" date="2020-03" db="EMBL/GenBank/DDBJ databases">
        <title>Metagenomic, metatranscriptomic, and metabolomic analyses revealed the key microbes and metabolic features during the fermentation of ganjang, Korean traditional soy sauce.</title>
        <authorList>
            <person name="Chun B.H."/>
            <person name="Jeon C.O."/>
        </authorList>
    </citation>
    <scope>NUCLEOTIDE SEQUENCE [LARGE SCALE GENOMIC DNA]</scope>
    <source>
        <strain evidence="1 2">KG14</strain>
    </source>
</reference>
<dbReference type="PANTHER" id="PTHR38774">
    <property type="entry name" value="CYTOPLASMIC PROTEIN-RELATED"/>
    <property type="match status" value="1"/>
</dbReference>